<accession>A0ABQ4SDR5</accession>
<evidence type="ECO:0000313" key="2">
    <source>
        <dbReference type="Proteomes" id="UP001055153"/>
    </source>
</evidence>
<proteinExistence type="predicted"/>
<sequence length="280" mass="29352">MTGFSAAWLALREPADHAARDPGLTAALAGALAERDGLRVVDLGCGAGSNLRALAPHLPLEQHWCLVDHDPALLGAARAALADWADAAEAAGEALRLRRGDRRITVAFRRHDLAVGLGGLLDDERPDLVTAAALFDLVSEEWIERAARAVAASGSVFHTVLTYDGEEEWTPPHPADAALHAAFLAHQTRDKGFGPAAGPAASEALERAFRALGYRTRHAESPWRFGAGPLLAALAEGKAAAAAETGMVAPKVAQAWAEARRAPETRAVIGHIDLLALPGA</sequence>
<evidence type="ECO:0008006" key="3">
    <source>
        <dbReference type="Google" id="ProtNLM"/>
    </source>
</evidence>
<dbReference type="RefSeq" id="WP_238236239.1">
    <property type="nucleotide sequence ID" value="NZ_BPQQ01000037.1"/>
</dbReference>
<evidence type="ECO:0000313" key="1">
    <source>
        <dbReference type="EMBL" id="GJE01362.1"/>
    </source>
</evidence>
<gene>
    <name evidence="1" type="ORF">GMJLKIPL_3292</name>
</gene>
<dbReference type="Gene3D" id="3.40.50.150">
    <property type="entry name" value="Vaccinia Virus protein VP39"/>
    <property type="match status" value="1"/>
</dbReference>
<keyword evidence="2" id="KW-1185">Reference proteome</keyword>
<comment type="caution">
    <text evidence="1">The sequence shown here is derived from an EMBL/GenBank/DDBJ whole genome shotgun (WGS) entry which is preliminary data.</text>
</comment>
<dbReference type="SUPFAM" id="SSF53335">
    <property type="entry name" value="S-adenosyl-L-methionine-dependent methyltransferases"/>
    <property type="match status" value="1"/>
</dbReference>
<protein>
    <recommendedName>
        <fullName evidence="3">Methyltransferase domain-containing protein</fullName>
    </recommendedName>
</protein>
<name>A0ABQ4SDR5_9HYPH</name>
<organism evidence="1 2">
    <name type="scientific">Methylobacterium isbiliense</name>
    <dbReference type="NCBI Taxonomy" id="315478"/>
    <lineage>
        <taxon>Bacteria</taxon>
        <taxon>Pseudomonadati</taxon>
        <taxon>Pseudomonadota</taxon>
        <taxon>Alphaproteobacteria</taxon>
        <taxon>Hyphomicrobiales</taxon>
        <taxon>Methylobacteriaceae</taxon>
        <taxon>Methylobacterium</taxon>
    </lineage>
</organism>
<reference evidence="1" key="2">
    <citation type="submission" date="2021-08" db="EMBL/GenBank/DDBJ databases">
        <authorList>
            <person name="Tani A."/>
            <person name="Ola A."/>
            <person name="Ogura Y."/>
            <person name="Katsura K."/>
            <person name="Hayashi T."/>
        </authorList>
    </citation>
    <scope>NUCLEOTIDE SEQUENCE</scope>
    <source>
        <strain evidence="1">DSM 17168</strain>
    </source>
</reference>
<dbReference type="InterPro" id="IPR029063">
    <property type="entry name" value="SAM-dependent_MTases_sf"/>
</dbReference>
<dbReference type="Proteomes" id="UP001055153">
    <property type="component" value="Unassembled WGS sequence"/>
</dbReference>
<dbReference type="EMBL" id="BPQQ01000037">
    <property type="protein sequence ID" value="GJE01362.1"/>
    <property type="molecule type" value="Genomic_DNA"/>
</dbReference>
<reference evidence="1" key="1">
    <citation type="journal article" date="2021" name="Front. Microbiol.">
        <title>Comprehensive Comparative Genomics and Phenotyping of Methylobacterium Species.</title>
        <authorList>
            <person name="Alessa O."/>
            <person name="Ogura Y."/>
            <person name="Fujitani Y."/>
            <person name="Takami H."/>
            <person name="Hayashi T."/>
            <person name="Sahin N."/>
            <person name="Tani A."/>
        </authorList>
    </citation>
    <scope>NUCLEOTIDE SEQUENCE</scope>
    <source>
        <strain evidence="1">DSM 17168</strain>
    </source>
</reference>